<dbReference type="InterPro" id="IPR028973">
    <property type="entry name" value="PhnB-like"/>
</dbReference>
<dbReference type="RefSeq" id="WP_379986735.1">
    <property type="nucleotide sequence ID" value="NZ_JADIKD010000010.1"/>
</dbReference>
<dbReference type="InterPro" id="IPR009725">
    <property type="entry name" value="3_dmu_93_MTrfase"/>
</dbReference>
<accession>A0ABW8K468</accession>
<gene>
    <name evidence="2" type="ORF">ISS97_10530</name>
</gene>
<dbReference type="Pfam" id="PF06983">
    <property type="entry name" value="3-dmu-9_3-mt"/>
    <property type="match status" value="1"/>
</dbReference>
<keyword evidence="3" id="KW-1185">Reference proteome</keyword>
<comment type="caution">
    <text evidence="2">The sequence shown here is derived from an EMBL/GenBank/DDBJ whole genome shotgun (WGS) entry which is preliminary data.</text>
</comment>
<protein>
    <submittedName>
        <fullName evidence="2">VOC family protein</fullName>
    </submittedName>
</protein>
<dbReference type="PIRSF" id="PIRSF021700">
    <property type="entry name" value="3_dmu_93_MTrfase"/>
    <property type="match status" value="1"/>
</dbReference>
<dbReference type="SUPFAM" id="SSF54593">
    <property type="entry name" value="Glyoxalase/Bleomycin resistance protein/Dihydroxybiphenyl dioxygenase"/>
    <property type="match status" value="1"/>
</dbReference>
<evidence type="ECO:0000259" key="1">
    <source>
        <dbReference type="Pfam" id="PF06983"/>
    </source>
</evidence>
<dbReference type="CDD" id="cd06588">
    <property type="entry name" value="PhnB_like"/>
    <property type="match status" value="1"/>
</dbReference>
<dbReference type="PANTHER" id="PTHR33990:SF2">
    <property type="entry name" value="PHNB-LIKE DOMAIN-CONTAINING PROTEIN"/>
    <property type="match status" value="1"/>
</dbReference>
<reference evidence="2 3" key="1">
    <citation type="submission" date="2020-10" db="EMBL/GenBank/DDBJ databases">
        <title>Phylogeny of dyella-like bacteria.</title>
        <authorList>
            <person name="Fu J."/>
        </authorList>
    </citation>
    <scope>NUCLEOTIDE SEQUENCE [LARGE SCALE GENOMIC DNA]</scope>
    <source>
        <strain evidence="2 3">BB4</strain>
    </source>
</reference>
<organism evidence="2 3">
    <name type="scientific">Dyella koreensis</name>
    <dbReference type="NCBI Taxonomy" id="311235"/>
    <lineage>
        <taxon>Bacteria</taxon>
        <taxon>Pseudomonadati</taxon>
        <taxon>Pseudomonadota</taxon>
        <taxon>Gammaproteobacteria</taxon>
        <taxon>Lysobacterales</taxon>
        <taxon>Rhodanobacteraceae</taxon>
        <taxon>Dyella</taxon>
    </lineage>
</organism>
<proteinExistence type="predicted"/>
<name>A0ABW8K468_9GAMM</name>
<dbReference type="Proteomes" id="UP001620408">
    <property type="component" value="Unassembled WGS sequence"/>
</dbReference>
<evidence type="ECO:0000313" key="2">
    <source>
        <dbReference type="EMBL" id="MFK2917695.1"/>
    </source>
</evidence>
<sequence>MSTRFQRITPFLWFNGQAEEAAKFYVSVFENSKITATTRYSKEAAQASGQPEGTAMTVGFQLDGQDFTALNGGPHFKFNEAVSLVVHCRSQDEVDHYWKLLSAGGDEKAQQCGWLKDRYGLSWQIVPDQMIELLSQPDQAKAQKAMAALMQMKKIDLNVLQKVAA</sequence>
<dbReference type="Gene3D" id="3.10.180.10">
    <property type="entry name" value="2,3-Dihydroxybiphenyl 1,2-Dioxygenase, domain 1"/>
    <property type="match status" value="1"/>
</dbReference>
<dbReference type="InterPro" id="IPR029068">
    <property type="entry name" value="Glyas_Bleomycin-R_OHBP_Dase"/>
</dbReference>
<evidence type="ECO:0000313" key="3">
    <source>
        <dbReference type="Proteomes" id="UP001620408"/>
    </source>
</evidence>
<dbReference type="EMBL" id="JADIKD010000010">
    <property type="protein sequence ID" value="MFK2917695.1"/>
    <property type="molecule type" value="Genomic_DNA"/>
</dbReference>
<feature type="domain" description="PhnB-like" evidence="1">
    <location>
        <begin position="6"/>
        <end position="126"/>
    </location>
</feature>
<dbReference type="PANTHER" id="PTHR33990">
    <property type="entry name" value="PROTEIN YJDN-RELATED"/>
    <property type="match status" value="1"/>
</dbReference>